<keyword evidence="3" id="KW-1185">Reference proteome</keyword>
<comment type="caution">
    <text evidence="2">The sequence shown here is derived from an EMBL/GenBank/DDBJ whole genome shotgun (WGS) entry which is preliminary data.</text>
</comment>
<evidence type="ECO:0000313" key="3">
    <source>
        <dbReference type="Proteomes" id="UP001321481"/>
    </source>
</evidence>
<dbReference type="InterPro" id="IPR011008">
    <property type="entry name" value="Dimeric_a/b-barrel"/>
</dbReference>
<organism evidence="2 3">
    <name type="scientific">Microbacterium dauci</name>
    <dbReference type="NCBI Taxonomy" id="3048008"/>
    <lineage>
        <taxon>Bacteria</taxon>
        <taxon>Bacillati</taxon>
        <taxon>Actinomycetota</taxon>
        <taxon>Actinomycetes</taxon>
        <taxon>Micrococcales</taxon>
        <taxon>Microbacteriaceae</taxon>
        <taxon>Microbacterium</taxon>
    </lineage>
</organism>
<dbReference type="InterPro" id="IPR013097">
    <property type="entry name" value="Dabb"/>
</dbReference>
<accession>A0ABT6ZFE9</accession>
<dbReference type="EMBL" id="JASJND010000005">
    <property type="protein sequence ID" value="MDJ1114450.1"/>
    <property type="molecule type" value="Genomic_DNA"/>
</dbReference>
<dbReference type="PROSITE" id="PS51502">
    <property type="entry name" value="S_R_A_B_BARREL"/>
    <property type="match status" value="1"/>
</dbReference>
<dbReference type="SUPFAM" id="SSF54909">
    <property type="entry name" value="Dimeric alpha+beta barrel"/>
    <property type="match status" value="1"/>
</dbReference>
<sequence length="88" mass="9643">MLFRVYDAVSEEDVDSAIASLRALESLPSVLSWRVERSSDTRKGRVIVEDASFASEADFAAFRSEPAHIAVGNTMSRVSDWLTGDYGA</sequence>
<feature type="domain" description="Stress-response A/B barrel" evidence="1">
    <location>
        <begin position="1"/>
        <end position="86"/>
    </location>
</feature>
<dbReference type="Pfam" id="PF07876">
    <property type="entry name" value="Dabb"/>
    <property type="match status" value="1"/>
</dbReference>
<evidence type="ECO:0000313" key="2">
    <source>
        <dbReference type="EMBL" id="MDJ1114450.1"/>
    </source>
</evidence>
<protein>
    <submittedName>
        <fullName evidence="2">Dabb family protein</fullName>
    </submittedName>
</protein>
<name>A0ABT6ZFE9_9MICO</name>
<dbReference type="Gene3D" id="3.30.70.100">
    <property type="match status" value="1"/>
</dbReference>
<reference evidence="2 3" key="1">
    <citation type="submission" date="2023-05" db="EMBL/GenBank/DDBJ databases">
        <title>Microbacterium dauci sp.nov., Isolated from Carrot Rhizosphere Soil.</title>
        <authorList>
            <person name="Xiao Z."/>
            <person name="Zheng J."/>
        </authorList>
    </citation>
    <scope>NUCLEOTIDE SEQUENCE [LARGE SCALE GENOMIC DNA]</scope>
    <source>
        <strain evidence="2 3">LX3-4</strain>
    </source>
</reference>
<dbReference type="Proteomes" id="UP001321481">
    <property type="component" value="Unassembled WGS sequence"/>
</dbReference>
<proteinExistence type="predicted"/>
<gene>
    <name evidence="2" type="ORF">QNI14_08285</name>
</gene>
<evidence type="ECO:0000259" key="1">
    <source>
        <dbReference type="PROSITE" id="PS51502"/>
    </source>
</evidence>